<dbReference type="OrthoDB" id="663550at2759"/>
<evidence type="ECO:0000313" key="4">
    <source>
        <dbReference type="EMBL" id="KAJ4957286.1"/>
    </source>
</evidence>
<dbReference type="Pfam" id="PF03735">
    <property type="entry name" value="ENT"/>
    <property type="match status" value="1"/>
</dbReference>
<evidence type="ECO:0000313" key="5">
    <source>
        <dbReference type="Proteomes" id="UP001141806"/>
    </source>
</evidence>
<gene>
    <name evidence="4" type="ORF">NE237_014069</name>
</gene>
<organism evidence="4 5">
    <name type="scientific">Protea cynaroides</name>
    <dbReference type="NCBI Taxonomy" id="273540"/>
    <lineage>
        <taxon>Eukaryota</taxon>
        <taxon>Viridiplantae</taxon>
        <taxon>Streptophyta</taxon>
        <taxon>Embryophyta</taxon>
        <taxon>Tracheophyta</taxon>
        <taxon>Spermatophyta</taxon>
        <taxon>Magnoliopsida</taxon>
        <taxon>Proteales</taxon>
        <taxon>Proteaceae</taxon>
        <taxon>Protea</taxon>
    </lineage>
</organism>
<keyword evidence="2" id="KW-0539">Nucleus</keyword>
<dbReference type="SMART" id="SM00743">
    <property type="entry name" value="Agenet"/>
    <property type="match status" value="2"/>
</dbReference>
<dbReference type="PROSITE" id="PS51138">
    <property type="entry name" value="ENT"/>
    <property type="match status" value="1"/>
</dbReference>
<dbReference type="InterPro" id="IPR014002">
    <property type="entry name" value="Agenet_dom_plant"/>
</dbReference>
<evidence type="ECO:0000256" key="2">
    <source>
        <dbReference type="ARBA" id="ARBA00023242"/>
    </source>
</evidence>
<protein>
    <recommendedName>
        <fullName evidence="3">ENT domain-containing protein</fullName>
    </recommendedName>
</protein>
<dbReference type="SUPFAM" id="SSF158639">
    <property type="entry name" value="ENT-like"/>
    <property type="match status" value="1"/>
</dbReference>
<dbReference type="GO" id="GO:0005634">
    <property type="term" value="C:nucleus"/>
    <property type="evidence" value="ECO:0007669"/>
    <property type="project" value="UniProtKB-SubCell"/>
</dbReference>
<evidence type="ECO:0000259" key="3">
    <source>
        <dbReference type="PROSITE" id="PS51138"/>
    </source>
</evidence>
<dbReference type="Gene3D" id="1.10.1240.40">
    <property type="entry name" value="ENT domain"/>
    <property type="match status" value="1"/>
</dbReference>
<comment type="caution">
    <text evidence="4">The sequence shown here is derived from an EMBL/GenBank/DDBJ whole genome shotgun (WGS) entry which is preliminary data.</text>
</comment>
<dbReference type="PANTHER" id="PTHR31917">
    <property type="entry name" value="AGENET DOMAIN-CONTAINING PROTEIN-RELATED"/>
    <property type="match status" value="1"/>
</dbReference>
<dbReference type="InterPro" id="IPR008395">
    <property type="entry name" value="Agenet-like_dom"/>
</dbReference>
<dbReference type="InterPro" id="IPR005491">
    <property type="entry name" value="ENT_dom"/>
</dbReference>
<comment type="subcellular location">
    <subcellularLocation>
        <location evidence="1">Nucleus</location>
    </subcellularLocation>
</comment>
<dbReference type="Pfam" id="PF05641">
    <property type="entry name" value="Agenet"/>
    <property type="match status" value="1"/>
</dbReference>
<sequence>MKFRKGNTVELLRTKPDSCGSWFSGRIVEVNEDWYTVRYDLLLNREGEPIVEKVYKDDVRPQPPFLRKERWVNGDIAEVFDNQSWKFGKVAKVMNNNRFVVRLFGSIQLKVFCRSDLRVRQVWHNNKWVKVGKVVGDKEINNNVTQYSSKYSQGFLVYGDLKEGIQEEAHSIERTWQDHIKTLSPVKTLKGDCDFHFRSSPQGAVVARGHKRRRATTKEGSNDRVPKRALPLLEQVDVDSSPKEKLGEKCIKRSSDKDVQKEKTINYSLCLPPTPVQGTEESNECSVASCSSNNIGEYIAQNPQKSSRIICGSSLDDVGSSCASMPRRKCLPSWTEDEVEANIHKLELHAYKSIVKALYSSGPLSWEQESLLTDLRLSLHISSQAGRSHLLRSFLPLNLIRLSLASI</sequence>
<evidence type="ECO:0000256" key="1">
    <source>
        <dbReference type="ARBA" id="ARBA00004123"/>
    </source>
</evidence>
<dbReference type="SMART" id="SM01191">
    <property type="entry name" value="ENT"/>
    <property type="match status" value="1"/>
</dbReference>
<dbReference type="Proteomes" id="UP001141806">
    <property type="component" value="Unassembled WGS sequence"/>
</dbReference>
<feature type="domain" description="ENT" evidence="3">
    <location>
        <begin position="339"/>
        <end position="407"/>
    </location>
</feature>
<dbReference type="InterPro" id="IPR036142">
    <property type="entry name" value="ENT_dom-like_sf"/>
</dbReference>
<dbReference type="EMBL" id="JAMYWD010000011">
    <property type="protein sequence ID" value="KAJ4957286.1"/>
    <property type="molecule type" value="Genomic_DNA"/>
</dbReference>
<reference evidence="4" key="1">
    <citation type="journal article" date="2023" name="Plant J.">
        <title>The genome of the king protea, Protea cynaroides.</title>
        <authorList>
            <person name="Chang J."/>
            <person name="Duong T.A."/>
            <person name="Schoeman C."/>
            <person name="Ma X."/>
            <person name="Roodt D."/>
            <person name="Barker N."/>
            <person name="Li Z."/>
            <person name="Van de Peer Y."/>
            <person name="Mizrachi E."/>
        </authorList>
    </citation>
    <scope>NUCLEOTIDE SEQUENCE</scope>
    <source>
        <tissue evidence="4">Young leaves</tissue>
    </source>
</reference>
<name>A0A9Q0JZ58_9MAGN</name>
<dbReference type="PANTHER" id="PTHR31917:SF59">
    <property type="entry name" value="ENT DOMAIN-CONTAINING PROTEIN"/>
    <property type="match status" value="1"/>
</dbReference>
<dbReference type="AlphaFoldDB" id="A0A9Q0JZ58"/>
<accession>A0A9Q0JZ58</accession>
<proteinExistence type="predicted"/>
<keyword evidence="5" id="KW-1185">Reference proteome</keyword>